<dbReference type="Gene3D" id="3.30.390.30">
    <property type="match status" value="1"/>
</dbReference>
<sequence>MKVFDTIVIGSGVGGAGAAIRAASHGQTVAVIEQRDWGGTTVNRGSTPKKVLLGGIEAHRDFRVQNGSAAVPPVNWERLAAHRDTVVSQTQENFKRRFVANDITTFEGHAEFINSQQIRVNGERLTAKTFVIATGARPRELTFPGGQWVEHSGSFFKRHVAPKNITILGAGVIAFAIAGIASEAGDTVTLVQHNHVALRGFDPQLVQKLIANLAKQNVRVVFDDELARLDRTSTALQVRTASGAQWTTEAVYAALGRLPNVDDLNLQAAGVTTDAHGIRVDDYLQTSNPNVFAVGDCAAVATPKLANYAIFQGKYVGDLLTATPRFPIVYPLQASAVFSLPRLAQVGVSAAVARQKSSRYTLREVALNKWLTYQREYDDQAQLILVVDRQSGQVVGAEAISYQADVLINYVALLIQQHVTPAQLHETFFAYPSAAADLYGIWTD</sequence>
<protein>
    <submittedName>
        <fullName evidence="7">FAD-dependent oxidoreductase</fullName>
    </submittedName>
</protein>
<dbReference type="InterPro" id="IPR001100">
    <property type="entry name" value="Pyr_nuc-diS_OxRdtase"/>
</dbReference>
<keyword evidence="4" id="KW-0274">FAD</keyword>
<keyword evidence="3" id="KW-0285">Flavoprotein</keyword>
<dbReference type="PANTHER" id="PTHR43014:SF5">
    <property type="entry name" value="GLUTATHIONE REDUCTASE (NADPH)"/>
    <property type="match status" value="1"/>
</dbReference>
<dbReference type="Pfam" id="PF02852">
    <property type="entry name" value="Pyr_redox_dim"/>
    <property type="match status" value="1"/>
</dbReference>
<comment type="cofactor">
    <cofactor evidence="1">
        <name>FAD</name>
        <dbReference type="ChEBI" id="CHEBI:57692"/>
    </cofactor>
</comment>
<evidence type="ECO:0000259" key="5">
    <source>
        <dbReference type="Pfam" id="PF02852"/>
    </source>
</evidence>
<name>A0ABW4H6M9_9LACO</name>
<reference evidence="8" key="1">
    <citation type="journal article" date="2019" name="Int. J. Syst. Evol. Microbiol.">
        <title>The Global Catalogue of Microorganisms (GCM) 10K type strain sequencing project: providing services to taxonomists for standard genome sequencing and annotation.</title>
        <authorList>
            <consortium name="The Broad Institute Genomics Platform"/>
            <consortium name="The Broad Institute Genome Sequencing Center for Infectious Disease"/>
            <person name="Wu L."/>
            <person name="Ma J."/>
        </authorList>
    </citation>
    <scope>NUCLEOTIDE SEQUENCE [LARGE SCALE GENOMIC DNA]</scope>
    <source>
        <strain evidence="8">CCM 8906</strain>
    </source>
</reference>
<evidence type="ECO:0000256" key="4">
    <source>
        <dbReference type="ARBA" id="ARBA00022827"/>
    </source>
</evidence>
<dbReference type="InterPro" id="IPR023753">
    <property type="entry name" value="FAD/NAD-binding_dom"/>
</dbReference>
<dbReference type="Gene3D" id="3.50.50.60">
    <property type="entry name" value="FAD/NAD(P)-binding domain"/>
    <property type="match status" value="2"/>
</dbReference>
<dbReference type="Proteomes" id="UP001597195">
    <property type="component" value="Unassembled WGS sequence"/>
</dbReference>
<evidence type="ECO:0000313" key="8">
    <source>
        <dbReference type="Proteomes" id="UP001597195"/>
    </source>
</evidence>
<evidence type="ECO:0000256" key="1">
    <source>
        <dbReference type="ARBA" id="ARBA00001974"/>
    </source>
</evidence>
<dbReference type="PIRSF" id="PIRSF000350">
    <property type="entry name" value="Mercury_reductase_MerA"/>
    <property type="match status" value="1"/>
</dbReference>
<comment type="similarity">
    <text evidence="2">Belongs to the class-I pyridine nucleotide-disulfide oxidoreductase family.</text>
</comment>
<dbReference type="EMBL" id="JBHTOM010000023">
    <property type="protein sequence ID" value="MFD1550325.1"/>
    <property type="molecule type" value="Genomic_DNA"/>
</dbReference>
<dbReference type="SUPFAM" id="SSF55424">
    <property type="entry name" value="FAD/NAD-linked reductases, dimerisation (C-terminal) domain"/>
    <property type="match status" value="1"/>
</dbReference>
<evidence type="ECO:0000313" key="7">
    <source>
        <dbReference type="EMBL" id="MFD1550325.1"/>
    </source>
</evidence>
<feature type="domain" description="FAD/NAD(P)-binding" evidence="6">
    <location>
        <begin position="4"/>
        <end position="313"/>
    </location>
</feature>
<accession>A0ABW4H6M9</accession>
<proteinExistence type="inferred from homology"/>
<dbReference type="PRINTS" id="PR00368">
    <property type="entry name" value="FADPNR"/>
</dbReference>
<dbReference type="InterPro" id="IPR016156">
    <property type="entry name" value="FAD/NAD-linked_Rdtase_dimer_sf"/>
</dbReference>
<dbReference type="PANTHER" id="PTHR43014">
    <property type="entry name" value="MERCURIC REDUCTASE"/>
    <property type="match status" value="1"/>
</dbReference>
<gene>
    <name evidence="7" type="ORF">ACFQ5T_11590</name>
</gene>
<dbReference type="PRINTS" id="PR00411">
    <property type="entry name" value="PNDRDTASEI"/>
</dbReference>
<dbReference type="Pfam" id="PF07992">
    <property type="entry name" value="Pyr_redox_2"/>
    <property type="match status" value="1"/>
</dbReference>
<evidence type="ECO:0000259" key="6">
    <source>
        <dbReference type="Pfam" id="PF07992"/>
    </source>
</evidence>
<dbReference type="SUPFAM" id="SSF51905">
    <property type="entry name" value="FAD/NAD(P)-binding domain"/>
    <property type="match status" value="1"/>
</dbReference>
<comment type="caution">
    <text evidence="7">The sequence shown here is derived from an EMBL/GenBank/DDBJ whole genome shotgun (WGS) entry which is preliminary data.</text>
</comment>
<organism evidence="7 8">
    <name type="scientific">Levilactobacillus fuyuanensis</name>
    <dbReference type="NCBI Taxonomy" id="2486022"/>
    <lineage>
        <taxon>Bacteria</taxon>
        <taxon>Bacillati</taxon>
        <taxon>Bacillota</taxon>
        <taxon>Bacilli</taxon>
        <taxon>Lactobacillales</taxon>
        <taxon>Lactobacillaceae</taxon>
        <taxon>Levilactobacillus</taxon>
    </lineage>
</organism>
<dbReference type="InterPro" id="IPR004099">
    <property type="entry name" value="Pyr_nucl-diS_OxRdtase_dimer"/>
</dbReference>
<evidence type="ECO:0000256" key="3">
    <source>
        <dbReference type="ARBA" id="ARBA00022630"/>
    </source>
</evidence>
<evidence type="ECO:0000256" key="2">
    <source>
        <dbReference type="ARBA" id="ARBA00007532"/>
    </source>
</evidence>
<dbReference type="InterPro" id="IPR036188">
    <property type="entry name" value="FAD/NAD-bd_sf"/>
</dbReference>
<keyword evidence="8" id="KW-1185">Reference proteome</keyword>
<dbReference type="RefSeq" id="WP_125702017.1">
    <property type="nucleotide sequence ID" value="NZ_JBHTOM010000023.1"/>
</dbReference>
<feature type="domain" description="Pyridine nucleotide-disulphide oxidoreductase dimerisation" evidence="5">
    <location>
        <begin position="334"/>
        <end position="435"/>
    </location>
</feature>